<evidence type="ECO:0000256" key="3">
    <source>
        <dbReference type="ARBA" id="ARBA00023004"/>
    </source>
</evidence>
<comment type="caution">
    <text evidence="10">The sequence shown here is derived from an EMBL/GenBank/DDBJ whole genome shotgun (WGS) entry which is preliminary data.</text>
</comment>
<dbReference type="GO" id="GO:0003677">
    <property type="term" value="F:DNA binding"/>
    <property type="evidence" value="ECO:0007669"/>
    <property type="project" value="UniProtKB-KW"/>
</dbReference>
<accession>A0A090NK42</accession>
<name>A0A090NK42_SHIDY</name>
<keyword evidence="1 8" id="KW-0678">Repressor</keyword>
<dbReference type="HAMAP" id="MF_01586">
    <property type="entry name" value="FeoC"/>
    <property type="match status" value="1"/>
</dbReference>
<keyword evidence="4 8" id="KW-0411">Iron-sulfur</keyword>
<dbReference type="EMBL" id="AXUT01000083">
    <property type="protein sequence ID" value="ESU80882.1"/>
    <property type="molecule type" value="Genomic_DNA"/>
</dbReference>
<evidence type="ECO:0000313" key="11">
    <source>
        <dbReference type="Proteomes" id="UP000017944"/>
    </source>
</evidence>
<evidence type="ECO:0000256" key="6">
    <source>
        <dbReference type="ARBA" id="ARBA00023125"/>
    </source>
</evidence>
<gene>
    <name evidence="8" type="primary">feoC</name>
    <name evidence="10" type="ORF">WRSd3_01152</name>
</gene>
<evidence type="ECO:0000256" key="7">
    <source>
        <dbReference type="ARBA" id="ARBA00023163"/>
    </source>
</evidence>
<dbReference type="NCBIfam" id="NF011960">
    <property type="entry name" value="PRK15431.1"/>
    <property type="match status" value="1"/>
</dbReference>
<proteinExistence type="inferred from homology"/>
<feature type="binding site" evidence="8">
    <location>
        <position position="64"/>
    </location>
    <ligand>
        <name>iron-sulfur cluster</name>
        <dbReference type="ChEBI" id="CHEBI:30408"/>
    </ligand>
</feature>
<evidence type="ECO:0000256" key="5">
    <source>
        <dbReference type="ARBA" id="ARBA00023015"/>
    </source>
</evidence>
<dbReference type="InterPro" id="IPR015102">
    <property type="entry name" value="Tscrpt_reg_HTH_FeoC"/>
</dbReference>
<evidence type="ECO:0000256" key="2">
    <source>
        <dbReference type="ARBA" id="ARBA00022723"/>
    </source>
</evidence>
<dbReference type="InterPro" id="IPR036390">
    <property type="entry name" value="WH_DNA-bd_sf"/>
</dbReference>
<keyword evidence="7 8" id="KW-0804">Transcription</keyword>
<reference evidence="10 11" key="1">
    <citation type="submission" date="2013-10" db="EMBL/GenBank/DDBJ databases">
        <title>Draft genomes and the virulence plasmids of Sd1617 vaccine constructs: WRSd3 and WRSd5.</title>
        <authorList>
            <person name="Aksomboon Vongsawan A."/>
            <person name="Venkatesan M.M."/>
            <person name="Vaisvil B."/>
            <person name="Emel G."/>
            <person name="Kepatral V."/>
            <person name="Sethabutr O."/>
            <person name="Serichantalergs O."/>
            <person name="Mason C."/>
        </authorList>
    </citation>
    <scope>NUCLEOTIDE SEQUENCE [LARGE SCALE GENOMIC DNA]</scope>
    <source>
        <strain evidence="10 11">WRSd3</strain>
    </source>
</reference>
<comment type="similarity">
    <text evidence="8">Belongs to the FeoC family.</text>
</comment>
<dbReference type="SUPFAM" id="SSF46785">
    <property type="entry name" value="Winged helix' DNA-binding domain"/>
    <property type="match status" value="1"/>
</dbReference>
<evidence type="ECO:0000256" key="4">
    <source>
        <dbReference type="ARBA" id="ARBA00023014"/>
    </source>
</evidence>
<feature type="binding site" evidence="8">
    <location>
        <position position="73"/>
    </location>
    <ligand>
        <name>iron-sulfur cluster</name>
        <dbReference type="ChEBI" id="CHEBI:30408"/>
    </ligand>
</feature>
<dbReference type="AlphaFoldDB" id="A0A090NK42"/>
<evidence type="ECO:0000256" key="8">
    <source>
        <dbReference type="HAMAP-Rule" id="MF_01586"/>
    </source>
</evidence>
<sequence length="81" mass="9002">MPLMASLIQVRDLLALRGRMEAAQISQTLNTPQPMINAMLQQLESMGKAVRIQEEPDGCLSGSCKSCPEGKACLREWWALR</sequence>
<evidence type="ECO:0000313" key="10">
    <source>
        <dbReference type="EMBL" id="ESU80882.1"/>
    </source>
</evidence>
<dbReference type="PATRIC" id="fig|1401327.3.peg.1063"/>
<feature type="binding site" evidence="8">
    <location>
        <position position="67"/>
    </location>
    <ligand>
        <name>iron-sulfur cluster</name>
        <dbReference type="ChEBI" id="CHEBI:30408"/>
    </ligand>
</feature>
<dbReference type="InterPro" id="IPR023732">
    <property type="entry name" value="FeoC"/>
</dbReference>
<keyword evidence="2 8" id="KW-0479">Metal-binding</keyword>
<dbReference type="GO" id="GO:0005506">
    <property type="term" value="F:iron ion binding"/>
    <property type="evidence" value="ECO:0007669"/>
    <property type="project" value="UniProtKB-UniRule"/>
</dbReference>
<feature type="binding site" evidence="8">
    <location>
        <position position="59"/>
    </location>
    <ligand>
        <name>iron-sulfur cluster</name>
        <dbReference type="ChEBI" id="CHEBI:30408"/>
    </ligand>
</feature>
<keyword evidence="6 8" id="KW-0238">DNA-binding</keyword>
<dbReference type="Proteomes" id="UP000017944">
    <property type="component" value="Unassembled WGS sequence"/>
</dbReference>
<evidence type="ECO:0000256" key="1">
    <source>
        <dbReference type="ARBA" id="ARBA00022491"/>
    </source>
</evidence>
<keyword evidence="5 8" id="KW-0805">Transcription regulation</keyword>
<organism evidence="10 11">
    <name type="scientific">Shigella dysenteriae WRSd3</name>
    <dbReference type="NCBI Taxonomy" id="1401327"/>
    <lineage>
        <taxon>Bacteria</taxon>
        <taxon>Pseudomonadati</taxon>
        <taxon>Pseudomonadota</taxon>
        <taxon>Gammaproteobacteria</taxon>
        <taxon>Enterobacterales</taxon>
        <taxon>Enterobacteriaceae</taxon>
        <taxon>Shigella</taxon>
    </lineage>
</organism>
<dbReference type="Pfam" id="PF09012">
    <property type="entry name" value="FeoC"/>
    <property type="match status" value="1"/>
</dbReference>
<dbReference type="InterPro" id="IPR036388">
    <property type="entry name" value="WH-like_DNA-bd_sf"/>
</dbReference>
<dbReference type="Gene3D" id="1.10.10.10">
    <property type="entry name" value="Winged helix-like DNA-binding domain superfamily/Winged helix DNA-binding domain"/>
    <property type="match status" value="1"/>
</dbReference>
<dbReference type="GO" id="GO:0051536">
    <property type="term" value="F:iron-sulfur cluster binding"/>
    <property type="evidence" value="ECO:0007669"/>
    <property type="project" value="UniProtKB-KW"/>
</dbReference>
<feature type="domain" description="Transcriptional regulator HTH-type FeoC" evidence="9">
    <location>
        <begin position="6"/>
        <end position="71"/>
    </location>
</feature>
<keyword evidence="3 8" id="KW-0408">Iron</keyword>
<comment type="function">
    <text evidence="8">May function as a transcriptional regulator that controls feoABC expression.</text>
</comment>
<evidence type="ECO:0000259" key="9">
    <source>
        <dbReference type="Pfam" id="PF09012"/>
    </source>
</evidence>
<protein>
    <recommendedName>
        <fullName evidence="8">Probable [Fe-S]-dependent transcriptional repressor</fullName>
    </recommendedName>
</protein>